<evidence type="ECO:0000313" key="11">
    <source>
        <dbReference type="Proteomes" id="UP000740329"/>
    </source>
</evidence>
<dbReference type="GO" id="GO:0003677">
    <property type="term" value="F:DNA binding"/>
    <property type="evidence" value="ECO:0007669"/>
    <property type="project" value="UniProtKB-KW"/>
</dbReference>
<name>A0A8J7S4A3_METVO</name>
<dbReference type="Pfam" id="PF01867">
    <property type="entry name" value="Cas_Cas1"/>
    <property type="match status" value="1"/>
</dbReference>
<keyword evidence="5 9" id="KW-0460">Magnesium</keyword>
<evidence type="ECO:0000256" key="5">
    <source>
        <dbReference type="ARBA" id="ARBA00022842"/>
    </source>
</evidence>
<evidence type="ECO:0000256" key="8">
    <source>
        <dbReference type="ARBA" id="ARBA00023211"/>
    </source>
</evidence>
<evidence type="ECO:0000256" key="6">
    <source>
        <dbReference type="ARBA" id="ARBA00023118"/>
    </source>
</evidence>
<dbReference type="EMBL" id="JAGGMV010000001">
    <property type="protein sequence ID" value="MBP2201225.1"/>
    <property type="molecule type" value="Genomic_DNA"/>
</dbReference>
<dbReference type="GO" id="GO:0043571">
    <property type="term" value="P:maintenance of CRISPR repeat elements"/>
    <property type="evidence" value="ECO:0007669"/>
    <property type="project" value="UniProtKB-UniRule"/>
</dbReference>
<dbReference type="PANTHER" id="PTHR43219:SF2">
    <property type="entry name" value="CRISPR-ASSOCIATED ENDONUCLEASE CAS1"/>
    <property type="match status" value="1"/>
</dbReference>
<keyword evidence="1 9" id="KW-0540">Nuclease</keyword>
<dbReference type="RefSeq" id="WP_209590678.1">
    <property type="nucleotide sequence ID" value="NZ_JAGGMV010000001.1"/>
</dbReference>
<accession>A0A8J7S4A3</accession>
<protein>
    <recommendedName>
        <fullName evidence="9">CRISPR-associated endonuclease Cas1</fullName>
        <ecNumber evidence="9">3.1.-.-</ecNumber>
    </recommendedName>
</protein>
<evidence type="ECO:0000256" key="3">
    <source>
        <dbReference type="ARBA" id="ARBA00022759"/>
    </source>
</evidence>
<keyword evidence="7 9" id="KW-0238">DNA-binding</keyword>
<dbReference type="NCBIfam" id="TIGR03641">
    <property type="entry name" value="cas1_HMARI"/>
    <property type="match status" value="1"/>
</dbReference>
<reference evidence="10" key="1">
    <citation type="submission" date="2021-03" db="EMBL/GenBank/DDBJ databases">
        <title>Genomic Encyclopedia of Type Strains, Phase IV (KMG-V): Genome sequencing to study the core and pangenomes of soil and plant-associated prokaryotes.</title>
        <authorList>
            <person name="Whitman W."/>
        </authorList>
    </citation>
    <scope>NUCLEOTIDE SEQUENCE</scope>
    <source>
        <strain evidence="10">C4</strain>
    </source>
</reference>
<dbReference type="Gene3D" id="1.20.120.920">
    <property type="entry name" value="CRISPR-associated endonuclease Cas1, C-terminal domain"/>
    <property type="match status" value="1"/>
</dbReference>
<evidence type="ECO:0000256" key="4">
    <source>
        <dbReference type="ARBA" id="ARBA00022801"/>
    </source>
</evidence>
<keyword evidence="2 9" id="KW-0479">Metal-binding</keyword>
<comment type="function">
    <text evidence="9">CRISPR (clustered regularly interspaced short palindromic repeat), is an adaptive immune system that provides protection against mobile genetic elements (viruses, transposable elements and conjugative plasmids). CRISPR clusters contain spacers, sequences complementary to antecedent mobile elements, and target invading nucleic acids. CRISPR clusters are transcribed and processed into CRISPR RNA (crRNA). Acts as a dsDNA endonuclease. Involved in the integration of spacer DNA into the CRISPR cassette.</text>
</comment>
<dbReference type="InterPro" id="IPR002729">
    <property type="entry name" value="CRISPR-assoc_Cas1"/>
</dbReference>
<dbReference type="CDD" id="cd09722">
    <property type="entry name" value="Cas1_I-B"/>
    <property type="match status" value="1"/>
</dbReference>
<dbReference type="InterPro" id="IPR042211">
    <property type="entry name" value="CRISPR-assoc_Cas1_N"/>
</dbReference>
<dbReference type="InterPro" id="IPR019858">
    <property type="entry name" value="CRISPR-assoc_Cas1_HMARI/TNEAP"/>
</dbReference>
<dbReference type="Gene3D" id="3.100.10.20">
    <property type="entry name" value="CRISPR-associated endonuclease Cas1, N-terminal domain"/>
    <property type="match status" value="1"/>
</dbReference>
<dbReference type="HAMAP" id="MF_01470">
    <property type="entry name" value="Cas1"/>
    <property type="match status" value="1"/>
</dbReference>
<dbReference type="AlphaFoldDB" id="A0A8J7S4A3"/>
<dbReference type="PANTHER" id="PTHR43219">
    <property type="entry name" value="CRISPR-ASSOCIATED ENDONUCLEASE CAS1"/>
    <property type="match status" value="1"/>
</dbReference>
<evidence type="ECO:0000256" key="9">
    <source>
        <dbReference type="HAMAP-Rule" id="MF_01470"/>
    </source>
</evidence>
<dbReference type="Proteomes" id="UP000740329">
    <property type="component" value="Unassembled WGS sequence"/>
</dbReference>
<keyword evidence="3 9" id="KW-0255">Endonuclease</keyword>
<sequence>MKYNKYLNSEGKLYRKENTVYFIDITGKKTPIPVEKIYAIYCYKEVSFTSSVVILLAKYNIPIHYFGRYGNYVGTFYPKGENYSGKVIVKQSENYLNSEKRNYLAKEFVKGSILNISKNLNRYKLDYDKETYLKMLEKANRITDIMNVEAIMRNEYYGNFDKIFKNFEYEKRTRRPPENEINSLISFGNSLLYSTVISEIFNTHLTPSVSYLHEPVERRYSLALDLADVFKPIFVDRIIFNLINKKIINENHFEKDLNSCLLNDEGRKIFLTAYNERLQRTIKHRKLNRNVSYQRLLRLECYKLEKHIMGIEQYSPFVIWW</sequence>
<evidence type="ECO:0000313" key="10">
    <source>
        <dbReference type="EMBL" id="MBP2201225.1"/>
    </source>
</evidence>
<dbReference type="NCBIfam" id="TIGR00287">
    <property type="entry name" value="cas1"/>
    <property type="match status" value="1"/>
</dbReference>
<evidence type="ECO:0000256" key="2">
    <source>
        <dbReference type="ARBA" id="ARBA00022723"/>
    </source>
</evidence>
<gene>
    <name evidence="9" type="primary">cas1</name>
    <name evidence="10" type="ORF">J3E07_000623</name>
</gene>
<feature type="binding site" evidence="9">
    <location>
        <position position="228"/>
    </location>
    <ligand>
        <name>Mn(2+)</name>
        <dbReference type="ChEBI" id="CHEBI:29035"/>
    </ligand>
</feature>
<dbReference type="GO" id="GO:0016787">
    <property type="term" value="F:hydrolase activity"/>
    <property type="evidence" value="ECO:0007669"/>
    <property type="project" value="UniProtKB-KW"/>
</dbReference>
<comment type="caution">
    <text evidence="10">The sequence shown here is derived from an EMBL/GenBank/DDBJ whole genome shotgun (WGS) entry which is preliminary data.</text>
</comment>
<evidence type="ECO:0000256" key="7">
    <source>
        <dbReference type="ARBA" id="ARBA00023125"/>
    </source>
</evidence>
<comment type="cofactor">
    <cofactor evidence="9">
        <name>Mg(2+)</name>
        <dbReference type="ChEBI" id="CHEBI:18420"/>
    </cofactor>
    <cofactor evidence="9">
        <name>Mn(2+)</name>
        <dbReference type="ChEBI" id="CHEBI:29035"/>
    </cofactor>
</comment>
<dbReference type="EC" id="3.1.-.-" evidence="9"/>
<comment type="subunit">
    <text evidence="9">Homodimer, forms a heterotetramer with a Cas2 homodimer.</text>
</comment>
<dbReference type="GO" id="GO:0051607">
    <property type="term" value="P:defense response to virus"/>
    <property type="evidence" value="ECO:0007669"/>
    <property type="project" value="UniProtKB-UniRule"/>
</dbReference>
<dbReference type="GO" id="GO:0046872">
    <property type="term" value="F:metal ion binding"/>
    <property type="evidence" value="ECO:0007669"/>
    <property type="project" value="UniProtKB-UniRule"/>
</dbReference>
<proteinExistence type="inferred from homology"/>
<keyword evidence="8 9" id="KW-0464">Manganese</keyword>
<dbReference type="InterPro" id="IPR042206">
    <property type="entry name" value="CRISPR-assoc_Cas1_C"/>
</dbReference>
<comment type="similarity">
    <text evidence="9">Belongs to the CRISPR-associated endonuclease Cas1 family.</text>
</comment>
<feature type="binding site" evidence="9">
    <location>
        <position position="149"/>
    </location>
    <ligand>
        <name>Mn(2+)</name>
        <dbReference type="ChEBI" id="CHEBI:29035"/>
    </ligand>
</feature>
<keyword evidence="4 9" id="KW-0378">Hydrolase</keyword>
<organism evidence="10 11">
    <name type="scientific">Methanococcus voltae</name>
    <dbReference type="NCBI Taxonomy" id="2188"/>
    <lineage>
        <taxon>Archaea</taxon>
        <taxon>Methanobacteriati</taxon>
        <taxon>Methanobacteriota</taxon>
        <taxon>Methanomada group</taxon>
        <taxon>Methanococci</taxon>
        <taxon>Methanococcales</taxon>
        <taxon>Methanococcaceae</taxon>
        <taxon>Methanococcus</taxon>
    </lineage>
</organism>
<keyword evidence="6 9" id="KW-0051">Antiviral defense</keyword>
<dbReference type="GO" id="GO:0004520">
    <property type="term" value="F:DNA endonuclease activity"/>
    <property type="evidence" value="ECO:0007669"/>
    <property type="project" value="InterPro"/>
</dbReference>
<evidence type="ECO:0000256" key="1">
    <source>
        <dbReference type="ARBA" id="ARBA00022722"/>
    </source>
</evidence>
<feature type="binding site" evidence="9">
    <location>
        <position position="213"/>
    </location>
    <ligand>
        <name>Mn(2+)</name>
        <dbReference type="ChEBI" id="CHEBI:29035"/>
    </ligand>
</feature>